<dbReference type="AlphaFoldDB" id="A0A1Z4BP84"/>
<dbReference type="Proteomes" id="UP000197007">
    <property type="component" value="Chromosome"/>
</dbReference>
<protein>
    <submittedName>
        <fullName evidence="1">Uncharacterized protein</fullName>
    </submittedName>
</protein>
<gene>
    <name evidence="1" type="ORF">CBG49_08125</name>
</gene>
<dbReference type="KEGG" id="capn:CBG49_08125"/>
<evidence type="ECO:0000313" key="1">
    <source>
        <dbReference type="EMBL" id="ASF43043.1"/>
    </source>
</evidence>
<keyword evidence="2" id="KW-1185">Reference proteome</keyword>
<organism evidence="1 2">
    <name type="scientific">Capnocytophaga endodontalis</name>
    <dbReference type="NCBI Taxonomy" id="2708117"/>
    <lineage>
        <taxon>Bacteria</taxon>
        <taxon>Pseudomonadati</taxon>
        <taxon>Bacteroidota</taxon>
        <taxon>Flavobacteriia</taxon>
        <taxon>Flavobacteriales</taxon>
        <taxon>Flavobacteriaceae</taxon>
        <taxon>Capnocytophaga</taxon>
    </lineage>
</organism>
<dbReference type="EMBL" id="CP022022">
    <property type="protein sequence ID" value="ASF43043.1"/>
    <property type="molecule type" value="Genomic_DNA"/>
</dbReference>
<name>A0A1Z4BP84_9FLAO</name>
<dbReference type="RefSeq" id="WP_088594103.1">
    <property type="nucleotide sequence ID" value="NZ_CP022022.1"/>
</dbReference>
<sequence length="536" mass="63663">MQYQIKTVKEIKHLIPNDSEYAGYSQFYSYAHIFYENRYVVVVQGDWYPKSTVNLDNISTHFPDYHYQELDVPTFIFVQGNAVVSNLFNQRSEGACGLIVLGNLSAENIAVSGQELYIQGNLFVEGFFWGDTAIGKLTAKKALDIRVFIETEYIYPLERFDTADEVTVSYWLKKDDPDRFKKNHLLKSLLPKTFLYTKKEVEEEKIELWDWSAWLKRGKLFEALEKGSAILYEEEQIEEKILNNDGFTFLFKSTDINLENLQRFINPEDFALLENNDDETGRYYEYWEGEIFYRITLSKINPAIGGVYFYCNEQVFYLFTDGEKLHISWQPNEASPFVYLEAHKNPREYYFVQECWQYFQRRYCEVVHYVRLFRDNVTVERYNQLLSLPEVQKYYSDYTDVDAVLYVGRYGFQFRKAEGNTSSRMTITKEYWDDKLCDYQFVFYHYEPNKEGTAINLFTQDGNGYEFSTYKVDAQHSKFYKLATAIFKRAERVLLTDEFLSEREASAREMDEIRKPKSVFKRLAENIGAFFSRRRK</sequence>
<evidence type="ECO:0000313" key="2">
    <source>
        <dbReference type="Proteomes" id="UP000197007"/>
    </source>
</evidence>
<reference evidence="2" key="1">
    <citation type="submission" date="2017-06" db="EMBL/GenBank/DDBJ databases">
        <title>Complete genome sequence of Capnocytophaga sp. KCOM 1579 (=ChDC OS43) isolated from a human refractory periapical abscess lesion.</title>
        <authorList>
            <person name="Kook J.-K."/>
            <person name="Park S.-N."/>
            <person name="Lim Y.K."/>
            <person name="Roh H."/>
        </authorList>
    </citation>
    <scope>NUCLEOTIDE SEQUENCE [LARGE SCALE GENOMIC DNA]</scope>
    <source>
        <strain evidence="2">ChDC OS43</strain>
    </source>
</reference>
<accession>A0A1Z4BP84</accession>
<proteinExistence type="predicted"/>